<organism evidence="3 4">
    <name type="scientific">Tahibacter soli</name>
    <dbReference type="NCBI Taxonomy" id="2983605"/>
    <lineage>
        <taxon>Bacteria</taxon>
        <taxon>Pseudomonadati</taxon>
        <taxon>Pseudomonadota</taxon>
        <taxon>Gammaproteobacteria</taxon>
        <taxon>Lysobacterales</taxon>
        <taxon>Rhodanobacteraceae</taxon>
        <taxon>Tahibacter</taxon>
    </lineage>
</organism>
<evidence type="ECO:0000313" key="3">
    <source>
        <dbReference type="EMBL" id="MDC8011210.1"/>
    </source>
</evidence>
<dbReference type="SUPFAM" id="SSF143422">
    <property type="entry name" value="Transposase IS200-like"/>
    <property type="match status" value="1"/>
</dbReference>
<dbReference type="PANTHER" id="PTHR34322">
    <property type="entry name" value="TRANSPOSASE, Y1_TNP DOMAIN-CONTAINING"/>
    <property type="match status" value="1"/>
</dbReference>
<feature type="domain" description="Transposase IS200-like" evidence="2">
    <location>
        <begin position="12"/>
        <end position="184"/>
    </location>
</feature>
<protein>
    <recommendedName>
        <fullName evidence="2">Transposase IS200-like domain-containing protein</fullName>
    </recommendedName>
</protein>
<evidence type="ECO:0000259" key="2">
    <source>
        <dbReference type="SMART" id="SM01321"/>
    </source>
</evidence>
<comment type="caution">
    <text evidence="3">The sequence shown here is derived from an EMBL/GenBank/DDBJ whole genome shotgun (WGS) entry which is preliminary data.</text>
</comment>
<dbReference type="PANTHER" id="PTHR34322:SF2">
    <property type="entry name" value="TRANSPOSASE IS200-LIKE DOMAIN-CONTAINING PROTEIN"/>
    <property type="match status" value="1"/>
</dbReference>
<dbReference type="GO" id="GO:0006313">
    <property type="term" value="P:DNA transposition"/>
    <property type="evidence" value="ECO:0007669"/>
    <property type="project" value="InterPro"/>
</dbReference>
<accession>A0A9X3YHI3</accession>
<dbReference type="Proteomes" id="UP001139971">
    <property type="component" value="Unassembled WGS sequence"/>
</dbReference>
<dbReference type="InterPro" id="IPR002686">
    <property type="entry name" value="Transposase_17"/>
</dbReference>
<dbReference type="EMBL" id="JAOVZO020000001">
    <property type="protein sequence ID" value="MDC8011210.1"/>
    <property type="molecule type" value="Genomic_DNA"/>
</dbReference>
<keyword evidence="1" id="KW-0472">Membrane</keyword>
<gene>
    <name evidence="3" type="ORF">OD750_001475</name>
</gene>
<feature type="transmembrane region" description="Helical" evidence="1">
    <location>
        <begin position="51"/>
        <end position="68"/>
    </location>
</feature>
<evidence type="ECO:0000313" key="4">
    <source>
        <dbReference type="Proteomes" id="UP001139971"/>
    </source>
</evidence>
<dbReference type="Gene3D" id="3.30.70.1290">
    <property type="entry name" value="Transposase IS200-like"/>
    <property type="match status" value="1"/>
</dbReference>
<keyword evidence="1" id="KW-1133">Transmembrane helix</keyword>
<dbReference type="GO" id="GO:0004803">
    <property type="term" value="F:transposase activity"/>
    <property type="evidence" value="ECO:0007669"/>
    <property type="project" value="InterPro"/>
</dbReference>
<keyword evidence="1" id="KW-0812">Transmembrane</keyword>
<name>A0A9X3YHI3_9GAMM</name>
<reference evidence="3" key="1">
    <citation type="submission" date="2023-02" db="EMBL/GenBank/DDBJ databases">
        <title>Tahibacter soli sp. nov. isolated from soil.</title>
        <authorList>
            <person name="Baek J.H."/>
            <person name="Lee J.K."/>
            <person name="Choi D.G."/>
            <person name="Jeon C.O."/>
        </authorList>
    </citation>
    <scope>NUCLEOTIDE SEQUENCE</scope>
    <source>
        <strain evidence="3">BL</strain>
    </source>
</reference>
<dbReference type="AlphaFoldDB" id="A0A9X3YHI3"/>
<keyword evidence="4" id="KW-1185">Reference proteome</keyword>
<dbReference type="SMART" id="SM01321">
    <property type="entry name" value="Y1_Tnp"/>
    <property type="match status" value="1"/>
</dbReference>
<evidence type="ECO:0000256" key="1">
    <source>
        <dbReference type="SAM" id="Phobius"/>
    </source>
</evidence>
<dbReference type="GO" id="GO:0003677">
    <property type="term" value="F:DNA binding"/>
    <property type="evidence" value="ECO:0007669"/>
    <property type="project" value="InterPro"/>
</dbReference>
<dbReference type="InterPro" id="IPR036515">
    <property type="entry name" value="Transposase_17_sf"/>
</dbReference>
<sequence length="322" mass="36528">MTIARMHIVDAQIAGTYHVVSRCVRRAWLCGRDPLTGSDFSHRKRWIEERIVALAELFAIAVYAYAVMSNHVHLVVRIDPEASQQWDVETVLRRWFAVSPRKHDTDETQQQRTEANTGNEARIAEYRSRLGSLSWFMRALNESVARAANAEDGCKGRFWEGRFRCQALLDDAAVLSAMTYVDLNPLRARIVEKPEAAKNVSFRHRFAAVKRSQAPDRPLLPIAGNGPACNVSDVEYLKLVDETGRMIRNDKPGSIDRSLPAIVRRLGLSESAWLGQVQGTQSRYWRVIGRVESFLDKAAELKQRWLQGLAFARRLRVASNSV</sequence>
<proteinExistence type="predicted"/>
<dbReference type="RefSeq" id="WP_263543769.1">
    <property type="nucleotide sequence ID" value="NZ_JAOVZO020000001.1"/>
</dbReference>